<keyword evidence="14" id="KW-0693">Viral RNA replication</keyword>
<dbReference type="InterPro" id="IPR043504">
    <property type="entry name" value="Peptidase_S1_PA_chymotrypsin"/>
</dbReference>
<name>A0AAT9TYB8_9PICO</name>
<organism evidence="22">
    <name type="scientific">Insectivora picornavirus</name>
    <dbReference type="NCBI Taxonomy" id="3039002"/>
    <lineage>
        <taxon>Viruses</taxon>
        <taxon>Riboviria</taxon>
        <taxon>Orthornavirae</taxon>
        <taxon>Pisuviricota</taxon>
        <taxon>Pisoniviricetes</taxon>
        <taxon>Picornavirales</taxon>
        <taxon>Picornaviridae</taxon>
    </lineage>
</organism>
<feature type="coiled-coil region" evidence="16">
    <location>
        <begin position="914"/>
        <end position="949"/>
    </location>
</feature>
<dbReference type="GO" id="GO:0005524">
    <property type="term" value="F:ATP binding"/>
    <property type="evidence" value="ECO:0007669"/>
    <property type="project" value="UniProtKB-KW"/>
</dbReference>
<dbReference type="Pfam" id="PF00910">
    <property type="entry name" value="RNA_helicase"/>
    <property type="match status" value="1"/>
</dbReference>
<comment type="subcellular location">
    <subcellularLocation>
        <location evidence="1">Host cytoplasm</location>
    </subcellularLocation>
    <subcellularLocation>
        <location evidence="2">Virion</location>
    </subcellularLocation>
</comment>
<keyword evidence="13" id="KW-0946">Virion</keyword>
<dbReference type="InterPro" id="IPR000605">
    <property type="entry name" value="Helicase_SF3_ssDNA/RNA_vir"/>
</dbReference>
<keyword evidence="12" id="KW-0067">ATP-binding</keyword>
<keyword evidence="18" id="KW-0472">Membrane</keyword>
<keyword evidence="16" id="KW-0175">Coiled coil</keyword>
<keyword evidence="15" id="KW-1035">Host cytoplasm</keyword>
<dbReference type="GO" id="GO:0006508">
    <property type="term" value="P:proteolysis"/>
    <property type="evidence" value="ECO:0007669"/>
    <property type="project" value="UniProtKB-KW"/>
</dbReference>
<dbReference type="InterPro" id="IPR044067">
    <property type="entry name" value="PCV_3C_PRO"/>
</dbReference>
<keyword evidence="6" id="KW-0645">Protease</keyword>
<keyword evidence="7" id="KW-0808">Transferase</keyword>
<dbReference type="Gene3D" id="3.30.70.270">
    <property type="match status" value="1"/>
</dbReference>
<evidence type="ECO:0000256" key="14">
    <source>
        <dbReference type="ARBA" id="ARBA00022953"/>
    </source>
</evidence>
<dbReference type="InterPro" id="IPR043502">
    <property type="entry name" value="DNA/RNA_pol_sf"/>
</dbReference>
<evidence type="ECO:0000256" key="6">
    <source>
        <dbReference type="ARBA" id="ARBA00022670"/>
    </source>
</evidence>
<keyword evidence="8" id="KW-0548">Nucleotidyltransferase</keyword>
<dbReference type="PROSITE" id="PS50507">
    <property type="entry name" value="RDRP_SSRNA_POS"/>
    <property type="match status" value="1"/>
</dbReference>
<evidence type="ECO:0000256" key="3">
    <source>
        <dbReference type="ARBA" id="ARBA00022484"/>
    </source>
</evidence>
<dbReference type="EMBL" id="OQ363776">
    <property type="protein sequence ID" value="WFG77345.1"/>
    <property type="molecule type" value="Genomic_RNA"/>
</dbReference>
<dbReference type="SUPFAM" id="SSF50494">
    <property type="entry name" value="Trypsin-like serine proteases"/>
    <property type="match status" value="1"/>
</dbReference>
<keyword evidence="9" id="KW-0547">Nucleotide-binding</keyword>
<evidence type="ECO:0000313" key="22">
    <source>
        <dbReference type="EMBL" id="WFG77345.1"/>
    </source>
</evidence>
<reference evidence="22" key="1">
    <citation type="journal article" date="2023" name="Nat. Commun.">
        <title>Virus diversity, wildlife-domestic animal circulation and potential zoonotic viruses of small mammals, pangolins and zoo animals.</title>
        <authorList>
            <person name="Cui X."/>
            <person name="Fan K."/>
            <person name="Liang X."/>
            <person name="Gong W."/>
            <person name="Chen W."/>
            <person name="He B."/>
            <person name="Chen X."/>
            <person name="Wang H."/>
            <person name="Wang X."/>
            <person name="Zhang P."/>
            <person name="Lu X."/>
            <person name="Chen R."/>
            <person name="Lin K."/>
            <person name="Liu J."/>
            <person name="Zhai J."/>
            <person name="Liu D.X."/>
            <person name="Shan F."/>
            <person name="Li Y."/>
            <person name="Chen R.A."/>
            <person name="Meng H."/>
            <person name="Li X."/>
            <person name="Mi S."/>
            <person name="Jiang J."/>
            <person name="Zhou N."/>
            <person name="Chen Z."/>
            <person name="Zou J.-J."/>
            <person name="Ge D."/>
            <person name="Yang Q."/>
            <person name="He K."/>
            <person name="Chen T."/>
            <person name="Wu Y.-J."/>
            <person name="Lu H."/>
            <person name="Irwin D.M."/>
            <person name="Shen X."/>
            <person name="Hu Y."/>
            <person name="Lu X."/>
            <person name="Ding C."/>
            <person name="Guan Y."/>
            <person name="Tu C."/>
            <person name="Shen Y."/>
        </authorList>
    </citation>
    <scope>NUCLEOTIDE SEQUENCE</scope>
    <source>
        <strain evidence="22">SC/C4-16.18b/2021</strain>
    </source>
</reference>
<evidence type="ECO:0000256" key="9">
    <source>
        <dbReference type="ARBA" id="ARBA00022741"/>
    </source>
</evidence>
<dbReference type="GO" id="GO:0003723">
    <property type="term" value="F:RNA binding"/>
    <property type="evidence" value="ECO:0007669"/>
    <property type="project" value="InterPro"/>
</dbReference>
<evidence type="ECO:0000256" key="12">
    <source>
        <dbReference type="ARBA" id="ARBA00022840"/>
    </source>
</evidence>
<feature type="domain" description="Peptidase C3" evidence="21">
    <location>
        <begin position="1628"/>
        <end position="1842"/>
    </location>
</feature>
<dbReference type="PROSITE" id="PS51218">
    <property type="entry name" value="SF3_HELICASE_2"/>
    <property type="match status" value="1"/>
</dbReference>
<dbReference type="InterPro" id="IPR009003">
    <property type="entry name" value="Peptidase_S1_PA"/>
</dbReference>
<dbReference type="GO" id="GO:0003968">
    <property type="term" value="F:RNA-directed RNA polymerase activity"/>
    <property type="evidence" value="ECO:0007669"/>
    <property type="project" value="UniProtKB-KW"/>
</dbReference>
<evidence type="ECO:0000256" key="16">
    <source>
        <dbReference type="SAM" id="Coils"/>
    </source>
</evidence>
<evidence type="ECO:0000256" key="13">
    <source>
        <dbReference type="ARBA" id="ARBA00022844"/>
    </source>
</evidence>
<evidence type="ECO:0000256" key="1">
    <source>
        <dbReference type="ARBA" id="ARBA00004192"/>
    </source>
</evidence>
<evidence type="ECO:0000256" key="15">
    <source>
        <dbReference type="ARBA" id="ARBA00023200"/>
    </source>
</evidence>
<dbReference type="GO" id="GO:0039694">
    <property type="term" value="P:viral RNA genome replication"/>
    <property type="evidence" value="ECO:0007669"/>
    <property type="project" value="InterPro"/>
</dbReference>
<evidence type="ECO:0000256" key="8">
    <source>
        <dbReference type="ARBA" id="ARBA00022695"/>
    </source>
</evidence>
<feature type="transmembrane region" description="Helical" evidence="18">
    <location>
        <begin position="451"/>
        <end position="468"/>
    </location>
</feature>
<keyword evidence="18" id="KW-0812">Transmembrane</keyword>
<dbReference type="PROSITE" id="PS51874">
    <property type="entry name" value="PCV_3C_PRO"/>
    <property type="match status" value="1"/>
</dbReference>
<feature type="compositionally biased region" description="Basic and acidic residues" evidence="17">
    <location>
        <begin position="279"/>
        <end position="289"/>
    </location>
</feature>
<keyword evidence="4" id="KW-0191">Covalent protein-RNA linkage</keyword>
<dbReference type="InterPro" id="IPR014759">
    <property type="entry name" value="Helicase_SF3_ssRNA_vir"/>
</dbReference>
<keyword evidence="3" id="KW-0696">RNA-directed RNA polymerase</keyword>
<feature type="region of interest" description="Disordered" evidence="17">
    <location>
        <begin position="1061"/>
        <end position="1088"/>
    </location>
</feature>
<sequence length="2414" mass="276415">MRKHPARLAMDGRDIAKICRSLGRLQSYRIKPINKRKFYITPKYNNILEKGRSMHTDSPIPELMYHLDKQIFIEKLKSLGIETVENPLEYNKEYLLFSTPVFMTYATTNFSPNQKKFSTMIGPDNLLHFLQTHEARRHFSRQHTYYHFSNDLFTDVFPTKMFARKVPSQTEKCPFFCRSFRQDCSWHSGWDPESDESWRVIERRRQFMNTFRNHWDDSDFWCSLVMEVNHEENRKMAGKHIETYKQSYQMFSEWANQHAQSVDWQKWAEPYPWEVEQAQGDKPDVVEEKKDEEEETSSPEASIPKDLYSTIYSKLSTVMQAMQDAREHVPDFIKKHQTSIINIVIALINMVLVPKWQTIGLMTLLITNCILAICGDEVKAAVTKMIEAFKKVMTKFFCHTEAAPTAADDYKAYNESFITSLFGLLSSVAPWAKEVEPGIYKARIERIKKSALVLGTATSIVAFITVFLEKIWKWIQIWWKGGSREDYEEVVGIISEKRIEKWIQEVEDFELQPMKNGTLQSGLSTLVYNEESRNKVIELRKQGEALLRKLNIHAPKSIGLINIVKDTLRKVNGWFKVIEPMLGLSKNKHEPFVIHLYGAPGIGKSHAVNYILAALCRVLESKTFRPNVDTFTKPRDSEYFDGYTGQFGFIMDDFLQMTDPLLRAAEVAFLVDAASRSDFHLNMSAVEDKACTYFRSPVIVLTTNKPLSQEFVGNVITEYGAIARRIDLSVEVVKHREIDYSQPFDTGACSYKIEKYVTDPSNLNGTWRPLSQCNLHWDLFVQTICSYALVKRQVQERQDQMPNLYDLNFESTVNYNTALLKTTAKNGSPWQAMQEYIAVHTSPDPGKIERVGEVGPGFDNRYDIVHLRNRDEQGLFNFTPEEPYKSYVTGYHKVGVTDESIRVQAEKYRQLSEITRYEKDAEFMEKKLHKEAENKNKVLKTELSQVNIRVPTPDAAKHPLVPKEHAGTDPLVPTALRGMPDEDGQIEDFVDATEVETEGPHHRAAQTYADQLKHSERVWRKAHRGKLPTILDVLGGVSVRRDISIPGCNVIREPVNGKLFPNRIDSSHKPLNQADTGAQTVRRPYPPEPEDEILPDLKYLLVKEEAQGAHTWIPARSHLYSSKDIIGATAITIEDGSQYSIWVRKTCRVENLAEGEATSKDNSCFYDSFAQLMSQVTGVHYDYEEVRSKVMEYESKKANRLTNLRSPFRRGQMLDTDYIHIFCEVFHVNVCLHVPHYAEYSEPCCMQWNHYEDASAPLLHIQYRNHHFTPLFPIQARVPEAIRTYTCVACNRQISSVSNHAELARHILSSMRCSDESFEIHSSRKHDLAAQLHKMALPQGRFLTAAEERVRKEMIRTKYEIKGAPLQISDLTMYVQTRPELVRAYIDYYQLYDRPTIIERYIVKPLEYVLTPSLKFAHYFGELVESATSGARQYVSKWFPTEIKEQVQEALKAAKEAINSFKKWAIVGVLGIVGAATLGLVLATRRSQESNEGYGPSSSERIPAGKRKKTIVGTRFSTEANLPKVTYNGGFKGMQSSSNAFEFEHVGLNDDADIEIRREMRGGVSGYSVVCKNFSDVGGFYRGRIDIDDLCRKVEKAFTHQAESKASRIQEALTVAQDYPIQEVEQSEASRDVAASDLIKRVCFNQFIARDLTSGVTLRGFFLRDRIAFMPAHVLGSKSLDSPHILKIHVHRAATPLEFHLSKNNCVVDRENDAMFIDMSSTNLSAFQDIVPRFIKEEDRIDLTDGYVVVPQATEREGRMDLVHSKQVRKMMVVEHVDYVDSQTQHNYNVARGIRYEADTESGDCGSLTVRIDHFKQRKLLGCHIAGLSGRGTSLLLTQEYLHDGISRLPQAVQGVCLPFATMRNVEEFFDVMPEQQDEDEFFDALSELPYVTILGDTMPQFTPSQPTKTAIRKSKLHGKLIEPQTKPVHQNPFEHDGKRIEPQKLALSKLESPQILFDQKIVDAAATKMMADYHIAGRLEPYCSKERGKLSEVETVKGIEGDPWVRPLNMHTSPGYPFVLGGCKADYLDGDSGEYGVELRALVENREKEAQKGVQTPAVIVDVMKDERLPNAKVDAGKVRLFNVCPLDYNLLIRKYFTRFLAQMMDQHVDGEVSVGINPHSSEWGMLYRRLKARGEHWVAGDYSAWDKRAPIQVARAVLTVVEAFYKRFDDYDPKDAVVRATLIEQAYSSVRMAVRGRKGLLYQVHQSMPSGIAVTAVYNSLVNALLFRIIYAELAMGARKSFQWAINTYKDFVTFAAYGDDHIVRVHESVFDWFNMISISEQMAKHHIGYTSATKDEVSLPGVPDCDLQYLKRKFVLRYGWYDGPMDISAVLDITNWVQAKTDYDQKIASECAVLSVLIELSHHDELTWNEWYPKIFRACMEVGYECPYVDYAYAVNKRRETEPAHVEDNWF</sequence>
<dbReference type="InterPro" id="IPR027417">
    <property type="entry name" value="P-loop_NTPase"/>
</dbReference>
<proteinExistence type="predicted"/>
<evidence type="ECO:0000256" key="18">
    <source>
        <dbReference type="SAM" id="Phobius"/>
    </source>
</evidence>
<dbReference type="Gene3D" id="2.40.10.10">
    <property type="entry name" value="Trypsin-like serine proteases"/>
    <property type="match status" value="1"/>
</dbReference>
<evidence type="ECO:0000256" key="7">
    <source>
        <dbReference type="ARBA" id="ARBA00022679"/>
    </source>
</evidence>
<feature type="domain" description="RdRp catalytic" evidence="19">
    <location>
        <begin position="2137"/>
        <end position="2276"/>
    </location>
</feature>
<evidence type="ECO:0000259" key="21">
    <source>
        <dbReference type="PROSITE" id="PS51874"/>
    </source>
</evidence>
<evidence type="ECO:0000256" key="11">
    <source>
        <dbReference type="ARBA" id="ARBA00022807"/>
    </source>
</evidence>
<evidence type="ECO:0000256" key="4">
    <source>
        <dbReference type="ARBA" id="ARBA00022520"/>
    </source>
</evidence>
<evidence type="ECO:0000259" key="20">
    <source>
        <dbReference type="PROSITE" id="PS51218"/>
    </source>
</evidence>
<evidence type="ECO:0000259" key="19">
    <source>
        <dbReference type="PROSITE" id="PS50507"/>
    </source>
</evidence>
<keyword evidence="18" id="KW-1133">Transmembrane helix</keyword>
<dbReference type="GO" id="GO:0044423">
    <property type="term" value="C:virion component"/>
    <property type="evidence" value="ECO:0007669"/>
    <property type="project" value="UniProtKB-KW"/>
</dbReference>
<dbReference type="Pfam" id="PF00680">
    <property type="entry name" value="RdRP_1"/>
    <property type="match status" value="1"/>
</dbReference>
<dbReference type="SUPFAM" id="SSF56672">
    <property type="entry name" value="DNA/RNA polymerases"/>
    <property type="match status" value="1"/>
</dbReference>
<evidence type="ECO:0000256" key="10">
    <source>
        <dbReference type="ARBA" id="ARBA00022801"/>
    </source>
</evidence>
<keyword evidence="11" id="KW-0788">Thiol protease</keyword>
<dbReference type="GO" id="GO:0003724">
    <property type="term" value="F:RNA helicase activity"/>
    <property type="evidence" value="ECO:0007669"/>
    <property type="project" value="InterPro"/>
</dbReference>
<dbReference type="InterPro" id="IPR043128">
    <property type="entry name" value="Rev_trsase/Diguanyl_cyclase"/>
</dbReference>
<dbReference type="InterPro" id="IPR001205">
    <property type="entry name" value="RNA-dir_pol_C"/>
</dbReference>
<evidence type="ECO:0000256" key="17">
    <source>
        <dbReference type="SAM" id="MobiDB-lite"/>
    </source>
</evidence>
<evidence type="ECO:0000256" key="2">
    <source>
        <dbReference type="ARBA" id="ARBA00004328"/>
    </source>
</evidence>
<accession>A0AAT9TYB8</accession>
<evidence type="ECO:0000256" key="5">
    <source>
        <dbReference type="ARBA" id="ARBA00022553"/>
    </source>
</evidence>
<feature type="region of interest" description="Disordered" evidence="17">
    <location>
        <begin position="277"/>
        <end position="301"/>
    </location>
</feature>
<dbReference type="GO" id="GO:0004197">
    <property type="term" value="F:cysteine-type endopeptidase activity"/>
    <property type="evidence" value="ECO:0007669"/>
    <property type="project" value="InterPro"/>
</dbReference>
<dbReference type="GO" id="GO:0006351">
    <property type="term" value="P:DNA-templated transcription"/>
    <property type="evidence" value="ECO:0007669"/>
    <property type="project" value="InterPro"/>
</dbReference>
<protein>
    <submittedName>
        <fullName evidence="22">Polyprotein</fullName>
    </submittedName>
</protein>
<keyword evidence="10" id="KW-0378">Hydrolase</keyword>
<keyword evidence="5" id="KW-0597">Phosphoprotein</keyword>
<feature type="compositionally biased region" description="Polar residues" evidence="17">
    <location>
        <begin position="1069"/>
        <end position="1079"/>
    </location>
</feature>
<dbReference type="GO" id="GO:0030430">
    <property type="term" value="C:host cell cytoplasm"/>
    <property type="evidence" value="ECO:0007669"/>
    <property type="project" value="UniProtKB-SubCell"/>
</dbReference>
<feature type="domain" description="SF3 helicase" evidence="20">
    <location>
        <begin position="568"/>
        <end position="747"/>
    </location>
</feature>
<dbReference type="Gene3D" id="1.20.960.20">
    <property type="match status" value="1"/>
</dbReference>
<dbReference type="SUPFAM" id="SSF52540">
    <property type="entry name" value="P-loop containing nucleoside triphosphate hydrolases"/>
    <property type="match status" value="1"/>
</dbReference>
<dbReference type="InterPro" id="IPR007094">
    <property type="entry name" value="RNA-dir_pol_PSvirus"/>
</dbReference>